<keyword evidence="4" id="KW-1185">Reference proteome</keyword>
<dbReference type="InterPro" id="IPR032549">
    <property type="entry name" value="DUF4939"/>
</dbReference>
<evidence type="ECO:0000256" key="1">
    <source>
        <dbReference type="SAM" id="MobiDB-lite"/>
    </source>
</evidence>
<dbReference type="Pfam" id="PF16297">
    <property type="entry name" value="DUF4939"/>
    <property type="match status" value="1"/>
</dbReference>
<evidence type="ECO:0000313" key="3">
    <source>
        <dbReference type="Ensembl" id="ENSPMEP00000020457.1"/>
    </source>
</evidence>
<evidence type="ECO:0000259" key="2">
    <source>
        <dbReference type="Pfam" id="PF16297"/>
    </source>
</evidence>
<evidence type="ECO:0000313" key="4">
    <source>
        <dbReference type="Proteomes" id="UP000261480"/>
    </source>
</evidence>
<reference evidence="3" key="1">
    <citation type="submission" date="2025-08" db="UniProtKB">
        <authorList>
            <consortium name="Ensembl"/>
        </authorList>
    </citation>
    <scope>IDENTIFICATION</scope>
</reference>
<accession>A0A3B3XZD2</accession>
<dbReference type="Ensembl" id="ENSPMET00000030085.1">
    <property type="protein sequence ID" value="ENSPMEP00000020457.1"/>
    <property type="gene ID" value="ENSPMEG00000023588.1"/>
</dbReference>
<reference evidence="3" key="2">
    <citation type="submission" date="2025-09" db="UniProtKB">
        <authorList>
            <consortium name="Ensembl"/>
        </authorList>
    </citation>
    <scope>IDENTIFICATION</scope>
</reference>
<proteinExistence type="predicted"/>
<protein>
    <recommendedName>
        <fullName evidence="2">DUF4939 domain-containing protein</fullName>
    </recommendedName>
</protein>
<sequence>MTEHSGQTATSEDTIRRALSEQHTLIQSHDSVIRELGNRQAETNRQLTELSNFLQSSVQQVPSTPSTPSVAPDPPNRSMFWEVRPSAPDKFSGDVKKVKGFIFQCNIVFNHSPQSFPHGDAKISYMLSLLMGLALEWAEARFTSALNYGCTFPEFLKELKQVFCQETEKTSASRDLHGLK</sequence>
<dbReference type="Proteomes" id="UP000261480">
    <property type="component" value="Unplaced"/>
</dbReference>
<feature type="region of interest" description="Disordered" evidence="1">
    <location>
        <begin position="1"/>
        <end position="23"/>
    </location>
</feature>
<dbReference type="AlphaFoldDB" id="A0A3B3XZD2"/>
<feature type="compositionally biased region" description="Polar residues" evidence="1">
    <location>
        <begin position="1"/>
        <end position="12"/>
    </location>
</feature>
<organism evidence="3 4">
    <name type="scientific">Poecilia mexicana</name>
    <dbReference type="NCBI Taxonomy" id="48701"/>
    <lineage>
        <taxon>Eukaryota</taxon>
        <taxon>Metazoa</taxon>
        <taxon>Chordata</taxon>
        <taxon>Craniata</taxon>
        <taxon>Vertebrata</taxon>
        <taxon>Euteleostomi</taxon>
        <taxon>Actinopterygii</taxon>
        <taxon>Neopterygii</taxon>
        <taxon>Teleostei</taxon>
        <taxon>Neoteleostei</taxon>
        <taxon>Acanthomorphata</taxon>
        <taxon>Ovalentaria</taxon>
        <taxon>Atherinomorphae</taxon>
        <taxon>Cyprinodontiformes</taxon>
        <taxon>Poeciliidae</taxon>
        <taxon>Poeciliinae</taxon>
        <taxon>Poecilia</taxon>
    </lineage>
</organism>
<dbReference type="STRING" id="48701.ENSPMEP00000020457"/>
<name>A0A3B3XZD2_9TELE</name>
<feature type="domain" description="DUF4939" evidence="2">
    <location>
        <begin position="80"/>
        <end position="169"/>
    </location>
</feature>